<reference evidence="3 4" key="1">
    <citation type="submission" date="2023-07" db="EMBL/GenBank/DDBJ databases">
        <title>Sequencing the genomes of 1000 actinobacteria strains.</title>
        <authorList>
            <person name="Klenk H.-P."/>
        </authorList>
    </citation>
    <scope>NUCLEOTIDE SEQUENCE [LARGE SCALE GENOMIC DNA]</scope>
    <source>
        <strain evidence="3 4">DSM 44109</strain>
    </source>
</reference>
<protein>
    <recommendedName>
        <fullName evidence="5">DUF2157 domain-containing protein</fullName>
    </recommendedName>
</protein>
<dbReference type="RefSeq" id="WP_306858040.1">
    <property type="nucleotide sequence ID" value="NZ_JAUSRB010000001.1"/>
</dbReference>
<keyword evidence="2" id="KW-0472">Membrane</keyword>
<feature type="transmembrane region" description="Helical" evidence="2">
    <location>
        <begin position="214"/>
        <end position="231"/>
    </location>
</feature>
<feature type="transmembrane region" description="Helical" evidence="2">
    <location>
        <begin position="259"/>
        <end position="279"/>
    </location>
</feature>
<evidence type="ECO:0000256" key="1">
    <source>
        <dbReference type="SAM" id="MobiDB-lite"/>
    </source>
</evidence>
<accession>A0ABT9R0P8</accession>
<organism evidence="3 4">
    <name type="scientific">Streptosporangium brasiliense</name>
    <dbReference type="NCBI Taxonomy" id="47480"/>
    <lineage>
        <taxon>Bacteria</taxon>
        <taxon>Bacillati</taxon>
        <taxon>Actinomycetota</taxon>
        <taxon>Actinomycetes</taxon>
        <taxon>Streptosporangiales</taxon>
        <taxon>Streptosporangiaceae</taxon>
        <taxon>Streptosporangium</taxon>
    </lineage>
</organism>
<feature type="region of interest" description="Disordered" evidence="1">
    <location>
        <begin position="315"/>
        <end position="335"/>
    </location>
</feature>
<feature type="transmembrane region" description="Helical" evidence="2">
    <location>
        <begin position="76"/>
        <end position="101"/>
    </location>
</feature>
<evidence type="ECO:0008006" key="5">
    <source>
        <dbReference type="Google" id="ProtNLM"/>
    </source>
</evidence>
<sequence>MSDADPVRQALSRLVDSGELRAEQVEPVARAVHEALRERPAGGVRWSEIVSYVGGGLVLAGAATFVGLGWDRMSQPARIAVLAVITALLLAAAAWLGRMAWTATGRTAAVQRRVAATLAALGSATAALCAGVVAEHDEVLAGGAVGLAVAAAAYVALPTAVGLLACGALALVAVTGLLEAFARPESAAWGAGYVALGALVLALALAGRLVPRPLALGMGAVIALAGGQWPLLWDEQTWGYSVTALIALACLALYGRERAWVLIVAGVTGLTLAVPEAVWHWTGGAVGGAVILVLAGAVLLTAAGLGVLLHRRTAPGQERPGQAAPGQDEQGRAEG</sequence>
<keyword evidence="4" id="KW-1185">Reference proteome</keyword>
<name>A0ABT9R0P8_9ACTN</name>
<feature type="transmembrane region" description="Helical" evidence="2">
    <location>
        <begin position="164"/>
        <end position="182"/>
    </location>
</feature>
<proteinExistence type="predicted"/>
<feature type="transmembrane region" description="Helical" evidence="2">
    <location>
        <begin position="139"/>
        <end position="157"/>
    </location>
</feature>
<keyword evidence="2" id="KW-1133">Transmembrane helix</keyword>
<feature type="transmembrane region" description="Helical" evidence="2">
    <location>
        <begin position="49"/>
        <end position="70"/>
    </location>
</feature>
<evidence type="ECO:0000313" key="4">
    <source>
        <dbReference type="Proteomes" id="UP001230426"/>
    </source>
</evidence>
<dbReference type="Proteomes" id="UP001230426">
    <property type="component" value="Unassembled WGS sequence"/>
</dbReference>
<feature type="transmembrane region" description="Helical" evidence="2">
    <location>
        <begin position="285"/>
        <end position="309"/>
    </location>
</feature>
<feature type="transmembrane region" description="Helical" evidence="2">
    <location>
        <begin position="237"/>
        <end position="254"/>
    </location>
</feature>
<evidence type="ECO:0000313" key="3">
    <source>
        <dbReference type="EMBL" id="MDP9862055.1"/>
    </source>
</evidence>
<gene>
    <name evidence="3" type="ORF">J2S55_001314</name>
</gene>
<feature type="transmembrane region" description="Helical" evidence="2">
    <location>
        <begin position="188"/>
        <end position="207"/>
    </location>
</feature>
<dbReference type="EMBL" id="JAUSRB010000001">
    <property type="protein sequence ID" value="MDP9862055.1"/>
    <property type="molecule type" value="Genomic_DNA"/>
</dbReference>
<keyword evidence="2" id="KW-0812">Transmembrane</keyword>
<evidence type="ECO:0000256" key="2">
    <source>
        <dbReference type="SAM" id="Phobius"/>
    </source>
</evidence>
<comment type="caution">
    <text evidence="3">The sequence shown here is derived from an EMBL/GenBank/DDBJ whole genome shotgun (WGS) entry which is preliminary data.</text>
</comment>
<feature type="transmembrane region" description="Helical" evidence="2">
    <location>
        <begin position="113"/>
        <end position="133"/>
    </location>
</feature>